<feature type="compositionally biased region" description="Low complexity" evidence="2">
    <location>
        <begin position="143"/>
        <end position="152"/>
    </location>
</feature>
<dbReference type="PANTHER" id="PTHR33221">
    <property type="entry name" value="WINGED HELIX-TURN-HELIX TRANSCRIPTIONAL REGULATOR, RRF2 FAMILY"/>
    <property type="match status" value="1"/>
</dbReference>
<dbReference type="Pfam" id="PF02082">
    <property type="entry name" value="Rrf2"/>
    <property type="match status" value="1"/>
</dbReference>
<dbReference type="InterPro" id="IPR000944">
    <property type="entry name" value="Tscrpt_reg_Rrf2"/>
</dbReference>
<dbReference type="GO" id="GO:0005829">
    <property type="term" value="C:cytosol"/>
    <property type="evidence" value="ECO:0007669"/>
    <property type="project" value="TreeGrafter"/>
</dbReference>
<dbReference type="NCBIfam" id="TIGR00738">
    <property type="entry name" value="rrf2_super"/>
    <property type="match status" value="1"/>
</dbReference>
<dbReference type="SUPFAM" id="SSF46785">
    <property type="entry name" value="Winged helix' DNA-binding domain"/>
    <property type="match status" value="1"/>
</dbReference>
<evidence type="ECO:0000313" key="4">
    <source>
        <dbReference type="Proteomes" id="UP000264120"/>
    </source>
</evidence>
<feature type="region of interest" description="Disordered" evidence="2">
    <location>
        <begin position="132"/>
        <end position="152"/>
    </location>
</feature>
<dbReference type="PROSITE" id="PS01332">
    <property type="entry name" value="HTH_RRF2_1"/>
    <property type="match status" value="1"/>
</dbReference>
<dbReference type="KEGG" id="ksc:CD178_02733"/>
<dbReference type="RefSeq" id="WP_118963362.1">
    <property type="nucleotide sequence ID" value="NZ_CP023036.1"/>
</dbReference>
<dbReference type="InterPro" id="IPR036390">
    <property type="entry name" value="WH_DNA-bd_sf"/>
</dbReference>
<evidence type="ECO:0000256" key="2">
    <source>
        <dbReference type="SAM" id="MobiDB-lite"/>
    </source>
</evidence>
<dbReference type="PANTHER" id="PTHR33221:SF4">
    <property type="entry name" value="HTH-TYPE TRANSCRIPTIONAL REPRESSOR NSRR"/>
    <property type="match status" value="1"/>
</dbReference>
<gene>
    <name evidence="3" type="primary">nsrR_2</name>
    <name evidence="3" type="ORF">CD178_02733</name>
</gene>
<keyword evidence="4" id="KW-1185">Reference proteome</keyword>
<dbReference type="GO" id="GO:0003677">
    <property type="term" value="F:DNA binding"/>
    <property type="evidence" value="ECO:0007669"/>
    <property type="project" value="UniProtKB-KW"/>
</dbReference>
<dbReference type="PROSITE" id="PS51197">
    <property type="entry name" value="HTH_RRF2_2"/>
    <property type="match status" value="1"/>
</dbReference>
<dbReference type="AlphaFoldDB" id="A0A347WF37"/>
<dbReference type="EMBL" id="CP023036">
    <property type="protein sequence ID" value="AXY23480.1"/>
    <property type="molecule type" value="Genomic_DNA"/>
</dbReference>
<dbReference type="Proteomes" id="UP000264120">
    <property type="component" value="Chromosome"/>
</dbReference>
<accession>A0A347WF37</accession>
<dbReference type="Gene3D" id="1.10.10.10">
    <property type="entry name" value="Winged helix-like DNA-binding domain superfamily/Winged helix DNA-binding domain"/>
    <property type="match status" value="1"/>
</dbReference>
<organism evidence="3 4">
    <name type="scientific">Komagataeibacter saccharivorans</name>
    <dbReference type="NCBI Taxonomy" id="265959"/>
    <lineage>
        <taxon>Bacteria</taxon>
        <taxon>Pseudomonadati</taxon>
        <taxon>Pseudomonadota</taxon>
        <taxon>Alphaproteobacteria</taxon>
        <taxon>Acetobacterales</taxon>
        <taxon>Acetobacteraceae</taxon>
        <taxon>Komagataeibacter</taxon>
    </lineage>
</organism>
<evidence type="ECO:0000313" key="3">
    <source>
        <dbReference type="EMBL" id="AXY23480.1"/>
    </source>
</evidence>
<evidence type="ECO:0000256" key="1">
    <source>
        <dbReference type="ARBA" id="ARBA00023125"/>
    </source>
</evidence>
<keyword evidence="1" id="KW-0238">DNA-binding</keyword>
<dbReference type="InterPro" id="IPR030489">
    <property type="entry name" value="TR_Rrf2-type_CS"/>
</dbReference>
<dbReference type="OrthoDB" id="9795923at2"/>
<sequence length="152" mass="16295">MRLTLHTDYALRVLLHLGQNPGRRIPIQYIAGLHGISHNHLVKVVSHLAHDGVVLAHRGRSGGVELACPPEDVVIGTVVRRMEASLQPVAACTPANGQQDCLLADICTLRPILSRALDAFLAELDTVTLRDILPPPGRPPPAGRADLPDGMP</sequence>
<reference evidence="3 4" key="1">
    <citation type="submission" date="2017-08" db="EMBL/GenBank/DDBJ databases">
        <title>Complete genome sequence of Gluconacetobacter saccharivorans CV1 isolated from Fermented Vinegar.</title>
        <authorList>
            <person name="Kim S.-Y."/>
        </authorList>
    </citation>
    <scope>NUCLEOTIDE SEQUENCE [LARGE SCALE GENOMIC DNA]</scope>
    <source>
        <strain evidence="3 4">CV1</strain>
    </source>
</reference>
<dbReference type="GO" id="GO:0003700">
    <property type="term" value="F:DNA-binding transcription factor activity"/>
    <property type="evidence" value="ECO:0007669"/>
    <property type="project" value="TreeGrafter"/>
</dbReference>
<proteinExistence type="predicted"/>
<protein>
    <submittedName>
        <fullName evidence="3">HTH-type transcriptional repressor NsrR</fullName>
    </submittedName>
</protein>
<feature type="compositionally biased region" description="Pro residues" evidence="2">
    <location>
        <begin position="133"/>
        <end position="142"/>
    </location>
</feature>
<dbReference type="InterPro" id="IPR036388">
    <property type="entry name" value="WH-like_DNA-bd_sf"/>
</dbReference>
<name>A0A347WF37_9PROT</name>